<accession>A0A2V3ZWV3</accession>
<keyword evidence="2" id="KW-0808">Transferase</keyword>
<dbReference type="EC" id="5.4.99.5" evidence="1"/>
<dbReference type="InterPro" id="IPR036979">
    <property type="entry name" value="CM_dom_sf"/>
</dbReference>
<protein>
    <recommendedName>
        <fullName evidence="1">chorismate mutase</fullName>
        <ecNumber evidence="1">5.4.99.5</ecNumber>
    </recommendedName>
</protein>
<keyword evidence="5" id="KW-1185">Reference proteome</keyword>
<name>A0A2V3ZWV3_9BACT</name>
<evidence type="ECO:0000256" key="1">
    <source>
        <dbReference type="ARBA" id="ARBA00012404"/>
    </source>
</evidence>
<dbReference type="Gene3D" id="1.20.59.10">
    <property type="entry name" value="Chorismate mutase"/>
    <property type="match status" value="1"/>
</dbReference>
<dbReference type="InterPro" id="IPR006218">
    <property type="entry name" value="DAHP1/KDSA"/>
</dbReference>
<dbReference type="InterPro" id="IPR013785">
    <property type="entry name" value="Aldolase_TIM"/>
</dbReference>
<evidence type="ECO:0000256" key="2">
    <source>
        <dbReference type="ARBA" id="ARBA00022679"/>
    </source>
</evidence>
<dbReference type="AlphaFoldDB" id="A0A2V3ZWV3"/>
<dbReference type="GO" id="GO:0004106">
    <property type="term" value="F:chorismate mutase activity"/>
    <property type="evidence" value="ECO:0007669"/>
    <property type="project" value="UniProtKB-EC"/>
</dbReference>
<dbReference type="InterPro" id="IPR002701">
    <property type="entry name" value="CM_II_prokaryot"/>
</dbReference>
<organism evidence="4 5">
    <name type="scientific">Marinifilum breve</name>
    <dbReference type="NCBI Taxonomy" id="2184082"/>
    <lineage>
        <taxon>Bacteria</taxon>
        <taxon>Pseudomonadati</taxon>
        <taxon>Bacteroidota</taxon>
        <taxon>Bacteroidia</taxon>
        <taxon>Marinilabiliales</taxon>
        <taxon>Marinifilaceae</taxon>
    </lineage>
</organism>
<dbReference type="PANTHER" id="PTHR43018:SF1">
    <property type="entry name" value="PROTEIN AROA(G)"/>
    <property type="match status" value="1"/>
</dbReference>
<dbReference type="RefSeq" id="WP_110361098.1">
    <property type="nucleotide sequence ID" value="NZ_QFLI01000005.1"/>
</dbReference>
<reference evidence="4 5" key="1">
    <citation type="submission" date="2018-05" db="EMBL/GenBank/DDBJ databases">
        <title>Marinifilum breve JC075T sp. nov., a marine bacterium isolated from Yongle Blue Hole in the South China Sea.</title>
        <authorList>
            <person name="Fu T."/>
        </authorList>
    </citation>
    <scope>NUCLEOTIDE SEQUENCE [LARGE SCALE GENOMIC DNA]</scope>
    <source>
        <strain evidence="4 5">JC075</strain>
    </source>
</reference>
<evidence type="ECO:0000313" key="4">
    <source>
        <dbReference type="EMBL" id="PXY00731.1"/>
    </source>
</evidence>
<feature type="domain" description="Chorismate mutase" evidence="3">
    <location>
        <begin position="270"/>
        <end position="361"/>
    </location>
</feature>
<dbReference type="PROSITE" id="PS51168">
    <property type="entry name" value="CHORISMATE_MUT_2"/>
    <property type="match status" value="1"/>
</dbReference>
<dbReference type="OrthoDB" id="9780456at2"/>
<dbReference type="SUPFAM" id="SSF51569">
    <property type="entry name" value="Aldolase"/>
    <property type="match status" value="1"/>
</dbReference>
<comment type="caution">
    <text evidence="4">The sequence shown here is derived from an EMBL/GenBank/DDBJ whole genome shotgun (WGS) entry which is preliminary data.</text>
</comment>
<dbReference type="Pfam" id="PF01817">
    <property type="entry name" value="CM_2"/>
    <property type="match status" value="1"/>
</dbReference>
<dbReference type="SUPFAM" id="SSF48600">
    <property type="entry name" value="Chorismate mutase II"/>
    <property type="match status" value="1"/>
</dbReference>
<evidence type="ECO:0000313" key="5">
    <source>
        <dbReference type="Proteomes" id="UP000248079"/>
    </source>
</evidence>
<dbReference type="SMART" id="SM00830">
    <property type="entry name" value="CM_2"/>
    <property type="match status" value="1"/>
</dbReference>
<dbReference type="Proteomes" id="UP000248079">
    <property type="component" value="Unassembled WGS sequence"/>
</dbReference>
<dbReference type="InterPro" id="IPR052899">
    <property type="entry name" value="Class-I_DAHP_synthase"/>
</dbReference>
<evidence type="ECO:0000259" key="3">
    <source>
        <dbReference type="PROSITE" id="PS51168"/>
    </source>
</evidence>
<sequence length="364" mass="41527">MSGLDNIKPIHNWFSKKLDTHPIVISGPCSAESEEQLVSTAKALNDTEQVQIFRAGVWKPRTRPNSFEGRGLDALQWLNTVKQETGLLTMVEVASPKHVEMCLRHNVDILWIGARTTSNPFSVQELASALQGMNMPVMVKNPINPDINLWIGALERIHKAGISKLAAIHRGFYPFEKTILRNIPKWEIPIELKSRFHNLPIICDPSHIAGSRKYIHEMAQKAMDLNMDGLMIESHICPDEALSDADQQLTPEDLNELLRGLVCRLHVVGDEEIDQLVKYRSQIDSVDAQLIELLAQRMNIVEEIGEYKKEKNMTILQLQRWEKVRERGVDLAKSLGLSEKFTTQLLRMIHKEAILRQNEVMNRK</sequence>
<dbReference type="GO" id="GO:0016740">
    <property type="term" value="F:transferase activity"/>
    <property type="evidence" value="ECO:0007669"/>
    <property type="project" value="UniProtKB-KW"/>
</dbReference>
<dbReference type="Pfam" id="PF00793">
    <property type="entry name" value="DAHP_synth_1"/>
    <property type="match status" value="1"/>
</dbReference>
<dbReference type="InterPro" id="IPR036263">
    <property type="entry name" value="Chorismate_II_sf"/>
</dbReference>
<gene>
    <name evidence="4" type="ORF">DF185_12545</name>
</gene>
<dbReference type="PANTHER" id="PTHR43018">
    <property type="entry name" value="PHOSPHO-2-DEHYDRO-3-DEOXYHEPTONATE ALDOLASE"/>
    <property type="match status" value="1"/>
</dbReference>
<dbReference type="GO" id="GO:0046417">
    <property type="term" value="P:chorismate metabolic process"/>
    <property type="evidence" value="ECO:0007669"/>
    <property type="project" value="InterPro"/>
</dbReference>
<dbReference type="EMBL" id="QFLI01000005">
    <property type="protein sequence ID" value="PXY00731.1"/>
    <property type="molecule type" value="Genomic_DNA"/>
</dbReference>
<dbReference type="Gene3D" id="3.20.20.70">
    <property type="entry name" value="Aldolase class I"/>
    <property type="match status" value="1"/>
</dbReference>
<proteinExistence type="predicted"/>